<dbReference type="PROSITE" id="PS51380">
    <property type="entry name" value="EXS"/>
    <property type="match status" value="1"/>
</dbReference>
<feature type="transmembrane region" description="Helical" evidence="6">
    <location>
        <begin position="411"/>
        <end position="428"/>
    </location>
</feature>
<proteinExistence type="predicted"/>
<evidence type="ECO:0000256" key="3">
    <source>
        <dbReference type="ARBA" id="ARBA00022989"/>
    </source>
</evidence>
<dbReference type="OrthoDB" id="9970435at2759"/>
<protein>
    <submittedName>
        <fullName evidence="8">Xenotropic and polytropic retrovirus receptor 1</fullName>
    </submittedName>
</protein>
<feature type="region of interest" description="Disordered" evidence="5">
    <location>
        <begin position="68"/>
        <end position="137"/>
    </location>
</feature>
<accession>A0A9N8HNE5</accession>
<feature type="compositionally biased region" description="Low complexity" evidence="5">
    <location>
        <begin position="95"/>
        <end position="118"/>
    </location>
</feature>
<dbReference type="PANTHER" id="PTHR10783">
    <property type="entry name" value="XENOTROPIC AND POLYTROPIC RETROVIRUS RECEPTOR 1-RELATED"/>
    <property type="match status" value="1"/>
</dbReference>
<evidence type="ECO:0000313" key="9">
    <source>
        <dbReference type="Proteomes" id="UP001153069"/>
    </source>
</evidence>
<dbReference type="InterPro" id="IPR004342">
    <property type="entry name" value="EXS_C"/>
</dbReference>
<keyword evidence="3 6" id="KW-1133">Transmembrane helix</keyword>
<gene>
    <name evidence="8" type="ORF">SEMRO_987_G228270.1</name>
</gene>
<evidence type="ECO:0000256" key="4">
    <source>
        <dbReference type="ARBA" id="ARBA00023136"/>
    </source>
</evidence>
<dbReference type="GO" id="GO:0016020">
    <property type="term" value="C:membrane"/>
    <property type="evidence" value="ECO:0007669"/>
    <property type="project" value="UniProtKB-SubCell"/>
</dbReference>
<dbReference type="Pfam" id="PF03124">
    <property type="entry name" value="EXS"/>
    <property type="match status" value="1"/>
</dbReference>
<feature type="region of interest" description="Disordered" evidence="5">
    <location>
        <begin position="476"/>
        <end position="515"/>
    </location>
</feature>
<dbReference type="EMBL" id="CAICTM010000985">
    <property type="protein sequence ID" value="CAB9519087.1"/>
    <property type="molecule type" value="Genomic_DNA"/>
</dbReference>
<comment type="caution">
    <text evidence="8">The sequence shown here is derived from an EMBL/GenBank/DDBJ whole genome shotgun (WGS) entry which is preliminary data.</text>
</comment>
<evidence type="ECO:0000256" key="5">
    <source>
        <dbReference type="SAM" id="MobiDB-lite"/>
    </source>
</evidence>
<dbReference type="AlphaFoldDB" id="A0A9N8HNE5"/>
<feature type="transmembrane region" description="Helical" evidence="6">
    <location>
        <begin position="27"/>
        <end position="45"/>
    </location>
</feature>
<feature type="domain" description="EXS" evidence="7">
    <location>
        <begin position="272"/>
        <end position="496"/>
    </location>
</feature>
<dbReference type="Proteomes" id="UP001153069">
    <property type="component" value="Unassembled WGS sequence"/>
</dbReference>
<evidence type="ECO:0000256" key="1">
    <source>
        <dbReference type="ARBA" id="ARBA00004141"/>
    </source>
</evidence>
<sequence>MSSTQEVGEIFGEGSGPAHAMLRSPTILIASVGFWGLNILIFRIFRINYVKVLQYDLKKLKKDEDAELVSHQEETTSDDSSPDNTNTNKIIGKASSSEGSTVATSSNSSTFSGDNNNNGDDDEDHHHHHHHHTDMSPSGTVVYDAITWNRLVSFSASLLFLLHFTTYFWMEVLGGGFIGAIFSFYGSVITVILLPIPSLQWLRKGCAIAFHRTFELVNPRCHCLKKTDPAAIPRPIPFVDVYFADAMCSLSKVFFDMGMLLHMLSHYPEPVPPSIHNIVIPSACAAVPYLIRARQCLVMHTVGKLQNDPKRRQHIQNAIKYSTSLWPLFLSAYQKCIAPDKAAELETLLVFLLIINASYSLYWDIVMDWGMMQDPTKVAACAGGVYPVGEGLAEKPQTDCTHVLLRPRLRFGLGISLTILITDAILRFSWALRFYHALFPSADAFVLFTQFLEVFRRAIWNLLRVEWENIKQQKAQMEKEQEPAVAEDEESSAFLPPASLPMTVPAKRPNSSTTA</sequence>
<name>A0A9N8HNE5_9STRA</name>
<evidence type="ECO:0000256" key="2">
    <source>
        <dbReference type="ARBA" id="ARBA00022692"/>
    </source>
</evidence>
<feature type="transmembrane region" description="Helical" evidence="6">
    <location>
        <begin position="151"/>
        <end position="170"/>
    </location>
</feature>
<evidence type="ECO:0000256" key="6">
    <source>
        <dbReference type="SAM" id="Phobius"/>
    </source>
</evidence>
<dbReference type="GO" id="GO:0005737">
    <property type="term" value="C:cytoplasm"/>
    <property type="evidence" value="ECO:0007669"/>
    <property type="project" value="TreeGrafter"/>
</dbReference>
<evidence type="ECO:0000313" key="8">
    <source>
        <dbReference type="EMBL" id="CAB9519087.1"/>
    </source>
</evidence>
<organism evidence="8 9">
    <name type="scientific">Seminavis robusta</name>
    <dbReference type="NCBI Taxonomy" id="568900"/>
    <lineage>
        <taxon>Eukaryota</taxon>
        <taxon>Sar</taxon>
        <taxon>Stramenopiles</taxon>
        <taxon>Ochrophyta</taxon>
        <taxon>Bacillariophyta</taxon>
        <taxon>Bacillariophyceae</taxon>
        <taxon>Bacillariophycidae</taxon>
        <taxon>Naviculales</taxon>
        <taxon>Naviculaceae</taxon>
        <taxon>Seminavis</taxon>
    </lineage>
</organism>
<dbReference type="PANTHER" id="PTHR10783:SF46">
    <property type="entry name" value="PROTEIN ERD1 HOMOLOG 2"/>
    <property type="match status" value="1"/>
</dbReference>
<comment type="subcellular location">
    <subcellularLocation>
        <location evidence="1">Membrane</location>
        <topology evidence="1">Multi-pass membrane protein</topology>
    </subcellularLocation>
</comment>
<evidence type="ECO:0000259" key="7">
    <source>
        <dbReference type="PROSITE" id="PS51380"/>
    </source>
</evidence>
<keyword evidence="2 6" id="KW-0812">Transmembrane</keyword>
<keyword evidence="9" id="KW-1185">Reference proteome</keyword>
<feature type="transmembrane region" description="Helical" evidence="6">
    <location>
        <begin position="176"/>
        <end position="194"/>
    </location>
</feature>
<keyword evidence="8" id="KW-0675">Receptor</keyword>
<keyword evidence="4 6" id="KW-0472">Membrane</keyword>
<reference evidence="8" key="1">
    <citation type="submission" date="2020-06" db="EMBL/GenBank/DDBJ databases">
        <authorList>
            <consortium name="Plant Systems Biology data submission"/>
        </authorList>
    </citation>
    <scope>NUCLEOTIDE SEQUENCE</scope>
    <source>
        <strain evidence="8">D6</strain>
    </source>
</reference>